<evidence type="ECO:0000313" key="2">
    <source>
        <dbReference type="Proteomes" id="UP000324021"/>
    </source>
</evidence>
<evidence type="ECO:0000313" key="1">
    <source>
        <dbReference type="EMBL" id="SDD87846.1"/>
    </source>
</evidence>
<sequence>MNCPGLARNRSRTGRFESLLDALLTAEEDECIEVTRDCWTCGWHEACQVRLESIKMSEGDEINDDLAAVDSLTTLEAVRAEIRRQ</sequence>
<dbReference type="Pfam" id="PF26407">
    <property type="entry name" value="DUF8105"/>
    <property type="match status" value="1"/>
</dbReference>
<dbReference type="AlphaFoldDB" id="A0A1G6YE44"/>
<dbReference type="RefSeq" id="WP_149782661.1">
    <property type="nucleotide sequence ID" value="NZ_FMZP01000063.1"/>
</dbReference>
<reference evidence="1 2" key="1">
    <citation type="submission" date="2016-10" db="EMBL/GenBank/DDBJ databases">
        <authorList>
            <person name="Varghese N."/>
            <person name="Submissions S."/>
        </authorList>
    </citation>
    <scope>NUCLEOTIDE SEQUENCE [LARGE SCALE GENOMIC DNA]</scope>
    <source>
        <strain evidence="1 2">CDM_1</strain>
    </source>
</reference>
<dbReference type="InterPro" id="IPR058418">
    <property type="entry name" value="DUF8105"/>
</dbReference>
<gene>
    <name evidence="1" type="ORF">SAMN05192552_10637</name>
</gene>
<name>A0A1G6YE44_9EURY</name>
<organism evidence="1 2">
    <name type="scientific">Natrinema hispanicum</name>
    <dbReference type="NCBI Taxonomy" id="392421"/>
    <lineage>
        <taxon>Archaea</taxon>
        <taxon>Methanobacteriati</taxon>
        <taxon>Methanobacteriota</taxon>
        <taxon>Stenosarchaea group</taxon>
        <taxon>Halobacteria</taxon>
        <taxon>Halobacteriales</taxon>
        <taxon>Natrialbaceae</taxon>
        <taxon>Natrinema</taxon>
    </lineage>
</organism>
<proteinExistence type="predicted"/>
<accession>A0A1G6YE44</accession>
<protein>
    <submittedName>
        <fullName evidence="1">Uncharacterized protein</fullName>
    </submittedName>
</protein>
<dbReference type="Proteomes" id="UP000324021">
    <property type="component" value="Unassembled WGS sequence"/>
</dbReference>
<dbReference type="EMBL" id="FMZP01000063">
    <property type="protein sequence ID" value="SDD87846.1"/>
    <property type="molecule type" value="Genomic_DNA"/>
</dbReference>